<dbReference type="RefSeq" id="WP_011412496.1">
    <property type="nucleotide sequence ID" value="NC_007716.1"/>
</dbReference>
<name>Q2NJR2_AYWBP</name>
<organism evidence="3 4">
    <name type="scientific">Aster yellows witches'-broom phytoplasma (strain AYWB)</name>
    <dbReference type="NCBI Taxonomy" id="322098"/>
    <lineage>
        <taxon>Bacteria</taxon>
        <taxon>Bacillati</taxon>
        <taxon>Mycoplasmatota</taxon>
        <taxon>Mollicutes</taxon>
        <taxon>Acholeplasmatales</taxon>
        <taxon>Acholeplasmataceae</taxon>
        <taxon>Candidatus Phytoplasma</taxon>
        <taxon>16SrI (Aster yellows group)</taxon>
    </lineage>
</organism>
<evidence type="ECO:0000256" key="1">
    <source>
        <dbReference type="SAM" id="Coils"/>
    </source>
</evidence>
<keyword evidence="4" id="KW-1185">Reference proteome</keyword>
<dbReference type="eggNOG" id="COG1196">
    <property type="taxonomic scope" value="Bacteria"/>
</dbReference>
<dbReference type="STRING" id="322098.AYWB_214"/>
<feature type="transmembrane region" description="Helical" evidence="2">
    <location>
        <begin position="31"/>
        <end position="50"/>
    </location>
</feature>
<dbReference type="Gene3D" id="1.10.287.1490">
    <property type="match status" value="1"/>
</dbReference>
<dbReference type="HOGENOM" id="CLU_997201_0_0_14"/>
<feature type="coiled-coil region" evidence="1">
    <location>
        <begin position="68"/>
        <end position="176"/>
    </location>
</feature>
<evidence type="ECO:0000256" key="2">
    <source>
        <dbReference type="SAM" id="Phobius"/>
    </source>
</evidence>
<dbReference type="Proteomes" id="UP000001934">
    <property type="component" value="Chromosome"/>
</dbReference>
<dbReference type="SUPFAM" id="SSF57997">
    <property type="entry name" value="Tropomyosin"/>
    <property type="match status" value="1"/>
</dbReference>
<dbReference type="EMBL" id="CP000061">
    <property type="protein sequence ID" value="ABC65331.1"/>
    <property type="molecule type" value="Genomic_DNA"/>
</dbReference>
<keyword evidence="2" id="KW-0472">Membrane</keyword>
<sequence>MASTIFGIVLFFKRKLSTNQTTYKNHTWKGYLTYFLIIIGILSFIYLCFFHKPKEPSSKYAGQLVQEIDKAIDKYDEFINNYQGLKDNWEQELTKVEVELKTLYEEQKITQEQKEKIKELINQTETKINEIKTQKQETENNINALKEQLKQKEEALANKEKEIKLTEKQIAESNDLTEKQKLRTKLDILYDEKIALVKQITEIKSQIGLLEIKIKHLNEILQRAEKEKNRLQKNYDTFNDNEKYLFNQIKSVEQRRDEIRNNIEQVRCFFFLDNVCI</sequence>
<keyword evidence="2" id="KW-1133">Transmembrane helix</keyword>
<keyword evidence="1" id="KW-0175">Coiled coil</keyword>
<feature type="coiled-coil region" evidence="1">
    <location>
        <begin position="207"/>
        <end position="241"/>
    </location>
</feature>
<evidence type="ECO:0000313" key="3">
    <source>
        <dbReference type="EMBL" id="ABC65331.1"/>
    </source>
</evidence>
<dbReference type="KEGG" id="ayw:AYWB_214"/>
<keyword evidence="2" id="KW-0812">Transmembrane</keyword>
<reference evidence="3 4" key="1">
    <citation type="journal article" date="2006" name="J. Bacteriol.">
        <title>Living with genome instability: the adaptation of phytoplasmas to diverse environments of their insect and plant hosts.</title>
        <authorList>
            <person name="Bai X."/>
            <person name="Zhang J."/>
            <person name="Ewing A."/>
            <person name="Miller S.A."/>
            <person name="Jancso Radek A."/>
            <person name="Shevchenko D.V."/>
            <person name="Tsukerman K."/>
            <person name="Walunas T."/>
            <person name="Lapidus A."/>
            <person name="Campbell J.W."/>
            <person name="Hogenhout S.A."/>
        </authorList>
    </citation>
    <scope>NUCLEOTIDE SEQUENCE [LARGE SCALE GENOMIC DNA]</scope>
    <source>
        <strain evidence="3 4">AYWB</strain>
    </source>
</reference>
<dbReference type="AlphaFoldDB" id="Q2NJR2"/>
<gene>
    <name evidence="3" type="ordered locus">AYWB_214</name>
</gene>
<dbReference type="PhylomeDB" id="Q2NJR2"/>
<protein>
    <submittedName>
        <fullName evidence="3">Uncharacterized protein</fullName>
    </submittedName>
</protein>
<proteinExistence type="predicted"/>
<evidence type="ECO:0000313" key="4">
    <source>
        <dbReference type="Proteomes" id="UP000001934"/>
    </source>
</evidence>
<accession>Q2NJR2</accession>